<proteinExistence type="predicted"/>
<reference evidence="2" key="1">
    <citation type="journal article" date="2023" name="Front. Plant Sci.">
        <title>Chromosomal-level genome assembly of Melastoma candidum provides insights into trichome evolution.</title>
        <authorList>
            <person name="Zhong Y."/>
            <person name="Wu W."/>
            <person name="Sun C."/>
            <person name="Zou P."/>
            <person name="Liu Y."/>
            <person name="Dai S."/>
            <person name="Zhou R."/>
        </authorList>
    </citation>
    <scope>NUCLEOTIDE SEQUENCE [LARGE SCALE GENOMIC DNA]</scope>
</reference>
<accession>A0ACB9R3Z8</accession>
<evidence type="ECO:0000313" key="2">
    <source>
        <dbReference type="Proteomes" id="UP001057402"/>
    </source>
</evidence>
<name>A0ACB9R3Z8_9MYRT</name>
<gene>
    <name evidence="1" type="ORF">MLD38_011315</name>
</gene>
<dbReference type="EMBL" id="CM042883">
    <property type="protein sequence ID" value="KAI4373157.1"/>
    <property type="molecule type" value="Genomic_DNA"/>
</dbReference>
<evidence type="ECO:0000313" key="1">
    <source>
        <dbReference type="EMBL" id="KAI4373157.1"/>
    </source>
</evidence>
<protein>
    <submittedName>
        <fullName evidence="1">Uncharacterized protein</fullName>
    </submittedName>
</protein>
<sequence>MLAKRLVQSCRGVAIVEDPSVCSRFAEGSSPCRSWPRRVAVGSSGDLLACWGGVTAGGDARGSKEEDLSLDSKPPGEVSLLLLVERWGRRRPGSWIRADAYPAANFGDSGGLRQEVVSGPKSHSSSPGRPTGMLHGAVVENVVVEGWLGVFAAVVAWDPEEVAICHSGRCQRTTQARVSGKAESPLLGWPCWSLDVLENAGGRVAVGSRLGWRRRMLSLECRETPWIMMVRWSGREEPDEASCAAPRVCAAIVLQLRRKGLGRLGILLEDVGVAAARLENHRLQGIQTLVRDESLGTDGSWDRSSRAKTEEASLF</sequence>
<organism evidence="1 2">
    <name type="scientific">Melastoma candidum</name>
    <dbReference type="NCBI Taxonomy" id="119954"/>
    <lineage>
        <taxon>Eukaryota</taxon>
        <taxon>Viridiplantae</taxon>
        <taxon>Streptophyta</taxon>
        <taxon>Embryophyta</taxon>
        <taxon>Tracheophyta</taxon>
        <taxon>Spermatophyta</taxon>
        <taxon>Magnoliopsida</taxon>
        <taxon>eudicotyledons</taxon>
        <taxon>Gunneridae</taxon>
        <taxon>Pentapetalae</taxon>
        <taxon>rosids</taxon>
        <taxon>malvids</taxon>
        <taxon>Myrtales</taxon>
        <taxon>Melastomataceae</taxon>
        <taxon>Melastomatoideae</taxon>
        <taxon>Melastomateae</taxon>
        <taxon>Melastoma</taxon>
    </lineage>
</organism>
<comment type="caution">
    <text evidence="1">The sequence shown here is derived from an EMBL/GenBank/DDBJ whole genome shotgun (WGS) entry which is preliminary data.</text>
</comment>
<keyword evidence="2" id="KW-1185">Reference proteome</keyword>
<dbReference type="Proteomes" id="UP001057402">
    <property type="component" value="Chromosome 4"/>
</dbReference>